<evidence type="ECO:0000313" key="1">
    <source>
        <dbReference type="EMBL" id="QOV89101.1"/>
    </source>
</evidence>
<gene>
    <name evidence="1" type="ORF">IPV69_23240</name>
</gene>
<reference evidence="1 2" key="1">
    <citation type="submission" date="2020-10" db="EMBL/GenBank/DDBJ databases">
        <title>Wide distribution of Phycisphaera-like planctomycetes from WD2101 soil group in peatlands and genome analysis of the first cultivated representative.</title>
        <authorList>
            <person name="Dedysh S.N."/>
            <person name="Beletsky A.V."/>
            <person name="Ivanova A."/>
            <person name="Kulichevskaya I.S."/>
            <person name="Suzina N.E."/>
            <person name="Philippov D.A."/>
            <person name="Rakitin A.L."/>
            <person name="Mardanov A.V."/>
            <person name="Ravin N.V."/>
        </authorList>
    </citation>
    <scope>NUCLEOTIDE SEQUENCE [LARGE SCALE GENOMIC DNA]</scope>
    <source>
        <strain evidence="1 2">M1803</strain>
    </source>
</reference>
<evidence type="ECO:0000313" key="2">
    <source>
        <dbReference type="Proteomes" id="UP000593765"/>
    </source>
</evidence>
<proteinExistence type="predicted"/>
<protein>
    <submittedName>
        <fullName evidence="1">Uncharacterized protein</fullName>
    </submittedName>
</protein>
<keyword evidence="2" id="KW-1185">Reference proteome</keyword>
<dbReference type="AlphaFoldDB" id="A0A7M2WW77"/>
<name>A0A7M2WW77_9BACT</name>
<organism evidence="1 2">
    <name type="scientific">Humisphaera borealis</name>
    <dbReference type="NCBI Taxonomy" id="2807512"/>
    <lineage>
        <taxon>Bacteria</taxon>
        <taxon>Pseudomonadati</taxon>
        <taxon>Planctomycetota</taxon>
        <taxon>Phycisphaerae</taxon>
        <taxon>Tepidisphaerales</taxon>
        <taxon>Tepidisphaeraceae</taxon>
        <taxon>Humisphaera</taxon>
    </lineage>
</organism>
<dbReference type="EMBL" id="CP063458">
    <property type="protein sequence ID" value="QOV89101.1"/>
    <property type="molecule type" value="Genomic_DNA"/>
</dbReference>
<dbReference type="RefSeq" id="WP_206292120.1">
    <property type="nucleotide sequence ID" value="NZ_CP063458.1"/>
</dbReference>
<accession>A0A7M2WW77</accession>
<dbReference type="Proteomes" id="UP000593765">
    <property type="component" value="Chromosome"/>
</dbReference>
<dbReference type="KEGG" id="hbs:IPV69_23240"/>
<sequence length="110" mass="12491">MGADAFYVYYGVRYEVASDEEAERLEMRQDARVAAARKVKLKFAFGRLTDGEPYFLLIGHEIGRFGAQDASEAVLSDDQLRGIFEETKRKLADAGFRDVPRLVFQLCGQY</sequence>